<evidence type="ECO:0000313" key="2">
    <source>
        <dbReference type="EMBL" id="NID10975.1"/>
    </source>
</evidence>
<name>A0ABX0QEY2_9BACT</name>
<evidence type="ECO:0000313" key="3">
    <source>
        <dbReference type="Proteomes" id="UP000606008"/>
    </source>
</evidence>
<sequence>MTNWLRITTLLTLIACWSCPAVAQSWTFFGVYPQYSQTGPLTKRLGYAIFLSATSHETAQKPEYAAGSLLGLQYYAQPSLTYKVTDALQVGLGYAYVRHNLFGIRVNENRLWAQTVLAHGIGSSRVRMSHRLRYEERYPLRLSTDKWSLAQLGRYHVGATIPFFDPKQQKTGWYATVNNEAFFCFSGAKNSPISAKNAFYGENWSYGGIGYATGRWGKVELGYQYQELIRNPAQDHRHLHLLQVQWATNFNLDGIATWLLIPPF</sequence>
<reference evidence="3" key="2">
    <citation type="submission" date="2023-07" db="EMBL/GenBank/DDBJ databases">
        <authorList>
            <person name="Jung D.-H."/>
        </authorList>
    </citation>
    <scope>NUCLEOTIDE SEQUENCE [LARGE SCALE GENOMIC DNA]</scope>
    <source>
        <strain evidence="3">JA-25</strain>
    </source>
</reference>
<organism evidence="2 3">
    <name type="scientific">Fibrivirga algicola</name>
    <dbReference type="NCBI Taxonomy" id="2950420"/>
    <lineage>
        <taxon>Bacteria</taxon>
        <taxon>Pseudomonadati</taxon>
        <taxon>Bacteroidota</taxon>
        <taxon>Cytophagia</taxon>
        <taxon>Cytophagales</taxon>
        <taxon>Spirosomataceae</taxon>
        <taxon>Fibrivirga</taxon>
    </lineage>
</organism>
<dbReference type="Proteomes" id="UP000606008">
    <property type="component" value="Unassembled WGS sequence"/>
</dbReference>
<dbReference type="InterPro" id="IPR019619">
    <property type="entry name" value="DUF2490"/>
</dbReference>
<feature type="signal peptide" evidence="1">
    <location>
        <begin position="1"/>
        <end position="23"/>
    </location>
</feature>
<comment type="caution">
    <text evidence="2">The sequence shown here is derived from an EMBL/GenBank/DDBJ whole genome shotgun (WGS) entry which is preliminary data.</text>
</comment>
<gene>
    <name evidence="2" type="ORF">F7231_12415</name>
</gene>
<reference evidence="3" key="1">
    <citation type="submission" date="2019-09" db="EMBL/GenBank/DDBJ databases">
        <authorList>
            <person name="Jung D.-H."/>
        </authorList>
    </citation>
    <scope>NUCLEOTIDE SEQUENCE [LARGE SCALE GENOMIC DNA]</scope>
    <source>
        <strain evidence="3">JA-25</strain>
    </source>
</reference>
<keyword evidence="1" id="KW-0732">Signal</keyword>
<protein>
    <submittedName>
        <fullName evidence="2">DUF2490 domain-containing protein</fullName>
    </submittedName>
</protein>
<evidence type="ECO:0000256" key="1">
    <source>
        <dbReference type="SAM" id="SignalP"/>
    </source>
</evidence>
<dbReference type="RefSeq" id="WP_166692127.1">
    <property type="nucleotide sequence ID" value="NZ_WAEL01000004.1"/>
</dbReference>
<accession>A0ABX0QEY2</accession>
<feature type="chain" id="PRO_5046010693" evidence="1">
    <location>
        <begin position="24"/>
        <end position="264"/>
    </location>
</feature>
<keyword evidence="3" id="KW-1185">Reference proteome</keyword>
<dbReference type="EMBL" id="WAEL01000004">
    <property type="protein sequence ID" value="NID10975.1"/>
    <property type="molecule type" value="Genomic_DNA"/>
</dbReference>
<dbReference type="Pfam" id="PF10677">
    <property type="entry name" value="DUF2490"/>
    <property type="match status" value="1"/>
</dbReference>
<proteinExistence type="predicted"/>